<evidence type="ECO:0000256" key="1">
    <source>
        <dbReference type="SAM" id="MobiDB-lite"/>
    </source>
</evidence>
<proteinExistence type="predicted"/>
<dbReference type="OrthoDB" id="2306919at2759"/>
<dbReference type="AlphaFoldDB" id="A0A9P4QCD0"/>
<protein>
    <submittedName>
        <fullName evidence="2">Uncharacterized protein</fullName>
    </submittedName>
</protein>
<sequence>MASPPTTTRTTYTGPSNTQTPAHQDFHSIHALLTNQHNYPVLPPSSPSPFSRSLSHDISSLHLHPALEALLHILNNDLPSAHFLCRHMESAPAFEGMYAHGLLHRIEGDYRNAEAWYGDVAESECFRKCWPGGGLEGAKEFIGEVERLRRQRQGDLKGLESESKREIEALIEHCVYKFGTGVWVDGCKAWVEPSEKIRSIAAKQVVGGEGWRQF</sequence>
<feature type="compositionally biased region" description="Low complexity" evidence="1">
    <location>
        <begin position="1"/>
        <end position="18"/>
    </location>
</feature>
<comment type="caution">
    <text evidence="2">The sequence shown here is derived from an EMBL/GenBank/DDBJ whole genome shotgun (WGS) entry which is preliminary data.</text>
</comment>
<evidence type="ECO:0000313" key="3">
    <source>
        <dbReference type="Proteomes" id="UP000799441"/>
    </source>
</evidence>
<name>A0A9P4QCD0_9PEZI</name>
<reference evidence="2" key="1">
    <citation type="journal article" date="2020" name="Stud. Mycol.">
        <title>101 Dothideomycetes genomes: a test case for predicting lifestyles and emergence of pathogens.</title>
        <authorList>
            <person name="Haridas S."/>
            <person name="Albert R."/>
            <person name="Binder M."/>
            <person name="Bloem J."/>
            <person name="Labutti K."/>
            <person name="Salamov A."/>
            <person name="Andreopoulos B."/>
            <person name="Baker S."/>
            <person name="Barry K."/>
            <person name="Bills G."/>
            <person name="Bluhm B."/>
            <person name="Cannon C."/>
            <person name="Castanera R."/>
            <person name="Culley D."/>
            <person name="Daum C."/>
            <person name="Ezra D."/>
            <person name="Gonzalez J."/>
            <person name="Henrissat B."/>
            <person name="Kuo A."/>
            <person name="Liang C."/>
            <person name="Lipzen A."/>
            <person name="Lutzoni F."/>
            <person name="Magnuson J."/>
            <person name="Mondo S."/>
            <person name="Nolan M."/>
            <person name="Ohm R."/>
            <person name="Pangilinan J."/>
            <person name="Park H.-J."/>
            <person name="Ramirez L."/>
            <person name="Alfaro M."/>
            <person name="Sun H."/>
            <person name="Tritt A."/>
            <person name="Yoshinaga Y."/>
            <person name="Zwiers L.-H."/>
            <person name="Turgeon B."/>
            <person name="Goodwin S."/>
            <person name="Spatafora J."/>
            <person name="Crous P."/>
            <person name="Grigoriev I."/>
        </authorList>
    </citation>
    <scope>NUCLEOTIDE SEQUENCE</scope>
    <source>
        <strain evidence="2">CBS 116435</strain>
    </source>
</reference>
<dbReference type="Proteomes" id="UP000799441">
    <property type="component" value="Unassembled WGS sequence"/>
</dbReference>
<accession>A0A9P4QCD0</accession>
<gene>
    <name evidence="2" type="ORF">K431DRAFT_284297</name>
</gene>
<feature type="region of interest" description="Disordered" evidence="1">
    <location>
        <begin position="1"/>
        <end position="21"/>
    </location>
</feature>
<organism evidence="2 3">
    <name type="scientific">Polychaeton citri CBS 116435</name>
    <dbReference type="NCBI Taxonomy" id="1314669"/>
    <lineage>
        <taxon>Eukaryota</taxon>
        <taxon>Fungi</taxon>
        <taxon>Dikarya</taxon>
        <taxon>Ascomycota</taxon>
        <taxon>Pezizomycotina</taxon>
        <taxon>Dothideomycetes</taxon>
        <taxon>Dothideomycetidae</taxon>
        <taxon>Capnodiales</taxon>
        <taxon>Capnodiaceae</taxon>
        <taxon>Polychaeton</taxon>
    </lineage>
</organism>
<evidence type="ECO:0000313" key="2">
    <source>
        <dbReference type="EMBL" id="KAF2722092.1"/>
    </source>
</evidence>
<dbReference type="EMBL" id="MU003785">
    <property type="protein sequence ID" value="KAF2722092.1"/>
    <property type="molecule type" value="Genomic_DNA"/>
</dbReference>
<keyword evidence="3" id="KW-1185">Reference proteome</keyword>